<dbReference type="Proteomes" id="UP001386955">
    <property type="component" value="Unassembled WGS sequence"/>
</dbReference>
<feature type="compositionally biased region" description="Basic and acidic residues" evidence="1">
    <location>
        <begin position="52"/>
        <end position="65"/>
    </location>
</feature>
<keyword evidence="3" id="KW-1185">Reference proteome</keyword>
<evidence type="ECO:0000313" key="3">
    <source>
        <dbReference type="Proteomes" id="UP001386955"/>
    </source>
</evidence>
<organism evidence="2 3">
    <name type="scientific">Psophocarpus tetragonolobus</name>
    <name type="common">Winged bean</name>
    <name type="synonym">Dolichos tetragonolobus</name>
    <dbReference type="NCBI Taxonomy" id="3891"/>
    <lineage>
        <taxon>Eukaryota</taxon>
        <taxon>Viridiplantae</taxon>
        <taxon>Streptophyta</taxon>
        <taxon>Embryophyta</taxon>
        <taxon>Tracheophyta</taxon>
        <taxon>Spermatophyta</taxon>
        <taxon>Magnoliopsida</taxon>
        <taxon>eudicotyledons</taxon>
        <taxon>Gunneridae</taxon>
        <taxon>Pentapetalae</taxon>
        <taxon>rosids</taxon>
        <taxon>fabids</taxon>
        <taxon>Fabales</taxon>
        <taxon>Fabaceae</taxon>
        <taxon>Papilionoideae</taxon>
        <taxon>50 kb inversion clade</taxon>
        <taxon>NPAAA clade</taxon>
        <taxon>indigoferoid/millettioid clade</taxon>
        <taxon>Phaseoleae</taxon>
        <taxon>Psophocarpus</taxon>
    </lineage>
</organism>
<feature type="region of interest" description="Disordered" evidence="1">
    <location>
        <begin position="150"/>
        <end position="194"/>
    </location>
</feature>
<dbReference type="PANTHER" id="PTHR34686:SF1">
    <property type="entry name" value="MATERNAL EFFECT EMBRYO ARREST 59"/>
    <property type="match status" value="1"/>
</dbReference>
<evidence type="ECO:0008006" key="4">
    <source>
        <dbReference type="Google" id="ProtNLM"/>
    </source>
</evidence>
<dbReference type="AlphaFoldDB" id="A0AAN9SVH1"/>
<proteinExistence type="predicted"/>
<dbReference type="PANTHER" id="PTHR34686">
    <property type="entry name" value="MATERNAL EFFECT EMBRYO ARREST PROTEIN"/>
    <property type="match status" value="1"/>
</dbReference>
<sequence length="194" mass="22130">MILEDGESMDRDRKEKMVGQLTVMKPSRSDEILDAEEQKRIANEVRAQFDALEPKRAIKPNRSEPDTLPQHPDPSLSVNIPELHKFQSLQSRSQPIISSRGLVEARDDFVETHYYQELASIDKQHHTTGTGFINPVREGAEGEYDIQLPNDHVNDVAETRPRGHRSNPATNDWVPNSDEYQDFVSTKPNRSESD</sequence>
<evidence type="ECO:0000313" key="2">
    <source>
        <dbReference type="EMBL" id="KAK7406500.1"/>
    </source>
</evidence>
<gene>
    <name evidence="2" type="ORF">VNO78_08127</name>
</gene>
<feature type="compositionally biased region" description="Basic and acidic residues" evidence="1">
    <location>
        <begin position="152"/>
        <end position="161"/>
    </location>
</feature>
<comment type="caution">
    <text evidence="2">The sequence shown here is derived from an EMBL/GenBank/DDBJ whole genome shotgun (WGS) entry which is preliminary data.</text>
</comment>
<accession>A0AAN9SVH1</accession>
<name>A0AAN9SVH1_PSOTE</name>
<reference evidence="2 3" key="1">
    <citation type="submission" date="2024-01" db="EMBL/GenBank/DDBJ databases">
        <title>The genomes of 5 underutilized Papilionoideae crops provide insights into root nodulation and disease resistanc.</title>
        <authorList>
            <person name="Jiang F."/>
        </authorList>
    </citation>
    <scope>NUCLEOTIDE SEQUENCE [LARGE SCALE GENOMIC DNA]</scope>
    <source>
        <strain evidence="2">DUOXIRENSHENG_FW03</strain>
        <tissue evidence="2">Leaves</tissue>
    </source>
</reference>
<protein>
    <recommendedName>
        <fullName evidence="4">Maternal effect embryo arrest 59</fullName>
    </recommendedName>
</protein>
<feature type="region of interest" description="Disordered" evidence="1">
    <location>
        <begin position="46"/>
        <end position="78"/>
    </location>
</feature>
<dbReference type="EMBL" id="JAYMYS010000002">
    <property type="protein sequence ID" value="KAK7406500.1"/>
    <property type="molecule type" value="Genomic_DNA"/>
</dbReference>
<evidence type="ECO:0000256" key="1">
    <source>
        <dbReference type="SAM" id="MobiDB-lite"/>
    </source>
</evidence>